<keyword evidence="13" id="KW-0539">Nucleus</keyword>
<accession>A0A0L7RH34</accession>
<evidence type="ECO:0000256" key="15">
    <source>
        <dbReference type="PROSITE-ProRule" id="PRU01256"/>
    </source>
</evidence>
<evidence type="ECO:0000256" key="4">
    <source>
        <dbReference type="ARBA" id="ARBA00022454"/>
    </source>
</evidence>
<feature type="compositionally biased region" description="Basic and acidic residues" evidence="16">
    <location>
        <begin position="145"/>
        <end position="159"/>
    </location>
</feature>
<dbReference type="PANTHER" id="PTHR21220:SF0">
    <property type="entry name" value="DNA-DEPENDENT METALLOPROTEASE SPRTN"/>
    <property type="match status" value="1"/>
</dbReference>
<evidence type="ECO:0000256" key="8">
    <source>
        <dbReference type="ARBA" id="ARBA00022771"/>
    </source>
</evidence>
<evidence type="ECO:0000256" key="9">
    <source>
        <dbReference type="ARBA" id="ARBA00022801"/>
    </source>
</evidence>
<evidence type="ECO:0000256" key="3">
    <source>
        <dbReference type="ARBA" id="ARBA00010724"/>
    </source>
</evidence>
<dbReference type="InterPro" id="IPR006640">
    <property type="entry name" value="SprT-like_domain"/>
</dbReference>
<comment type="subcellular location">
    <subcellularLocation>
        <location evidence="2">Chromosome</location>
    </subcellularLocation>
    <subcellularLocation>
        <location evidence="1">Nucleus</location>
    </subcellularLocation>
</comment>
<name>A0A0L7RH34_9HYME</name>
<keyword evidence="12 15" id="KW-0234">DNA repair</keyword>
<gene>
    <name evidence="18" type="ORF">WH47_06985</name>
</gene>
<evidence type="ECO:0000256" key="14">
    <source>
        <dbReference type="ARBA" id="ARBA00030396"/>
    </source>
</evidence>
<evidence type="ECO:0000256" key="2">
    <source>
        <dbReference type="ARBA" id="ARBA00004286"/>
    </source>
</evidence>
<dbReference type="GO" id="GO:0005634">
    <property type="term" value="C:nucleus"/>
    <property type="evidence" value="ECO:0007669"/>
    <property type="project" value="UniProtKB-SubCell"/>
</dbReference>
<keyword evidence="9" id="KW-0378">Hydrolase</keyword>
<dbReference type="Pfam" id="PF10263">
    <property type="entry name" value="SprT-like"/>
    <property type="match status" value="1"/>
</dbReference>
<dbReference type="GO" id="GO:0006508">
    <property type="term" value="P:proteolysis"/>
    <property type="evidence" value="ECO:0007669"/>
    <property type="project" value="UniProtKB-KW"/>
</dbReference>
<feature type="compositionally biased region" description="Low complexity" evidence="16">
    <location>
        <begin position="227"/>
        <end position="252"/>
    </location>
</feature>
<keyword evidence="6" id="KW-0479">Metal-binding</keyword>
<protein>
    <recommendedName>
        <fullName evidence="14">Protein with SprT-like domain at the N terminus</fullName>
    </recommendedName>
</protein>
<dbReference type="AlphaFoldDB" id="A0A0L7RH34"/>
<dbReference type="SMART" id="SM00734">
    <property type="entry name" value="ZnF_Rad18"/>
    <property type="match status" value="3"/>
</dbReference>
<organism evidence="18 19">
    <name type="scientific">Habropoda laboriosa</name>
    <dbReference type="NCBI Taxonomy" id="597456"/>
    <lineage>
        <taxon>Eukaryota</taxon>
        <taxon>Metazoa</taxon>
        <taxon>Ecdysozoa</taxon>
        <taxon>Arthropoda</taxon>
        <taxon>Hexapoda</taxon>
        <taxon>Insecta</taxon>
        <taxon>Pterygota</taxon>
        <taxon>Neoptera</taxon>
        <taxon>Endopterygota</taxon>
        <taxon>Hymenoptera</taxon>
        <taxon>Apocrita</taxon>
        <taxon>Aculeata</taxon>
        <taxon>Apoidea</taxon>
        <taxon>Anthophila</taxon>
        <taxon>Apidae</taxon>
        <taxon>Habropoda</taxon>
    </lineage>
</organism>
<evidence type="ECO:0000256" key="7">
    <source>
        <dbReference type="ARBA" id="ARBA00022763"/>
    </source>
</evidence>
<dbReference type="SMART" id="SM00731">
    <property type="entry name" value="SprT"/>
    <property type="match status" value="1"/>
</dbReference>
<keyword evidence="19" id="KW-1185">Reference proteome</keyword>
<feature type="compositionally biased region" description="Polar residues" evidence="16">
    <location>
        <begin position="163"/>
        <end position="172"/>
    </location>
</feature>
<dbReference type="PANTHER" id="PTHR21220">
    <property type="entry name" value="DNA-DEPENDENT METALLOPROTEASE SPRTN"/>
    <property type="match status" value="1"/>
</dbReference>
<dbReference type="GO" id="GO:0006281">
    <property type="term" value="P:DNA repair"/>
    <property type="evidence" value="ECO:0007669"/>
    <property type="project" value="UniProtKB-KW"/>
</dbReference>
<evidence type="ECO:0000256" key="11">
    <source>
        <dbReference type="ARBA" id="ARBA00023049"/>
    </source>
</evidence>
<feature type="region of interest" description="Disordered" evidence="16">
    <location>
        <begin position="209"/>
        <end position="257"/>
    </location>
</feature>
<dbReference type="GO" id="GO:0031593">
    <property type="term" value="F:polyubiquitin modification-dependent protein binding"/>
    <property type="evidence" value="ECO:0007669"/>
    <property type="project" value="TreeGrafter"/>
</dbReference>
<evidence type="ECO:0000256" key="5">
    <source>
        <dbReference type="ARBA" id="ARBA00022670"/>
    </source>
</evidence>
<dbReference type="InterPro" id="IPR044245">
    <property type="entry name" value="Spartan"/>
</dbReference>
<comment type="similarity">
    <text evidence="3">Belongs to the Spartan family.</text>
</comment>
<dbReference type="GO" id="GO:0008270">
    <property type="term" value="F:zinc ion binding"/>
    <property type="evidence" value="ECO:0007669"/>
    <property type="project" value="UniProtKB-KW"/>
</dbReference>
<feature type="domain" description="UBZ4-type" evidence="17">
    <location>
        <begin position="295"/>
        <end position="322"/>
    </location>
</feature>
<keyword evidence="7 15" id="KW-0227">DNA damage</keyword>
<dbReference type="Pfam" id="PF22934">
    <property type="entry name" value="SPRTN_ZBD"/>
    <property type="match status" value="1"/>
</dbReference>
<sequence length="507" mass="56971">MTSCAGICSFHPRNRQCVISLSAPLLKLRPRKDLIETLLHEMIHGYLFLTNNNRDRDGHGPEFCKHMDRINKIAGTKITIYHSFHEEVRLYKQHWWRCNGPCQKKAPYFGTVRRAMNRAPGPNDFWWKEHQQSCSGQFIKIKEPENFKAKASKNKEKVKPSPKNGNSGYNISNWLTKPIPPIIEATSTSTPKNIKSVLNNNNSLNGLKKLGNNTNNVHGWGIGGPNGSSNSQNHSNPSTSTPTTTSKYSSSGVLGGSNTGRSNLLNKLYNSNKNHCFNETLTSSVKTVVEAQVKLVECPICSNLVLNDDINKHIDSCLITGNEKTDKTEREITMKNYNVNSPKVKVKTHTSPFAQKRKNNTNTFSTKQPKLNELQNSKKGNCPICNTSFDLVDINEHIDKCLSRTHEQDDNSIITLNDTNYKNESVNEICNEFILPGMSLNDHLEECIGNVFNCDSDLSFNCDNDETPKLVSEVSINQNTKYPCPVCMQLIAESLMNQHLDICLKNA</sequence>
<dbReference type="Gene3D" id="3.30.160.60">
    <property type="entry name" value="Classic Zinc Finger"/>
    <property type="match status" value="3"/>
</dbReference>
<dbReference type="OrthoDB" id="5236983at2759"/>
<reference evidence="18 19" key="1">
    <citation type="submission" date="2015-07" db="EMBL/GenBank/DDBJ databases">
        <title>The genome of Habropoda laboriosa.</title>
        <authorList>
            <person name="Pan H."/>
            <person name="Kapheim K."/>
        </authorList>
    </citation>
    <scope>NUCLEOTIDE SEQUENCE [LARGE SCALE GENOMIC DNA]</scope>
    <source>
        <strain evidence="18">0110345459</strain>
    </source>
</reference>
<evidence type="ECO:0000313" key="19">
    <source>
        <dbReference type="Proteomes" id="UP000053825"/>
    </source>
</evidence>
<dbReference type="EMBL" id="KQ414591">
    <property type="protein sequence ID" value="KOC70287.1"/>
    <property type="molecule type" value="Genomic_DNA"/>
</dbReference>
<feature type="region of interest" description="Disordered" evidence="16">
    <location>
        <begin position="145"/>
        <end position="172"/>
    </location>
</feature>
<dbReference type="PROSITE" id="PS51908">
    <property type="entry name" value="ZF_UBZ4"/>
    <property type="match status" value="1"/>
</dbReference>
<keyword evidence="11" id="KW-0482">Metalloprotease</keyword>
<dbReference type="GO" id="GO:0003697">
    <property type="term" value="F:single-stranded DNA binding"/>
    <property type="evidence" value="ECO:0007669"/>
    <property type="project" value="InterPro"/>
</dbReference>
<evidence type="ECO:0000313" key="18">
    <source>
        <dbReference type="EMBL" id="KOC70287.1"/>
    </source>
</evidence>
<evidence type="ECO:0000256" key="1">
    <source>
        <dbReference type="ARBA" id="ARBA00004123"/>
    </source>
</evidence>
<dbReference type="GO" id="GO:0005694">
    <property type="term" value="C:chromosome"/>
    <property type="evidence" value="ECO:0007669"/>
    <property type="project" value="UniProtKB-SubCell"/>
</dbReference>
<dbReference type="Proteomes" id="UP000053825">
    <property type="component" value="Unassembled WGS sequence"/>
</dbReference>
<dbReference type="InterPro" id="IPR055220">
    <property type="entry name" value="SPRTN_ZBD"/>
</dbReference>
<proteinExistence type="inferred from homology"/>
<dbReference type="GO" id="GO:0004222">
    <property type="term" value="F:metalloendopeptidase activity"/>
    <property type="evidence" value="ECO:0007669"/>
    <property type="project" value="InterPro"/>
</dbReference>
<keyword evidence="10" id="KW-0862">Zinc</keyword>
<evidence type="ECO:0000256" key="16">
    <source>
        <dbReference type="SAM" id="MobiDB-lite"/>
    </source>
</evidence>
<dbReference type="STRING" id="597456.A0A0L7RH34"/>
<evidence type="ECO:0000256" key="13">
    <source>
        <dbReference type="ARBA" id="ARBA00023242"/>
    </source>
</evidence>
<evidence type="ECO:0000256" key="10">
    <source>
        <dbReference type="ARBA" id="ARBA00022833"/>
    </source>
</evidence>
<evidence type="ECO:0000256" key="6">
    <source>
        <dbReference type="ARBA" id="ARBA00022723"/>
    </source>
</evidence>
<keyword evidence="5" id="KW-0645">Protease</keyword>
<keyword evidence="8 15" id="KW-0863">Zinc-finger</keyword>
<keyword evidence="4" id="KW-0158">Chromosome</keyword>
<evidence type="ECO:0000259" key="17">
    <source>
        <dbReference type="PROSITE" id="PS51908"/>
    </source>
</evidence>
<evidence type="ECO:0000256" key="12">
    <source>
        <dbReference type="ARBA" id="ARBA00023204"/>
    </source>
</evidence>
<dbReference type="InterPro" id="IPR006642">
    <property type="entry name" value="Rad18_UBZ4"/>
</dbReference>